<keyword evidence="2" id="KW-0964">Secreted</keyword>
<proteinExistence type="predicted"/>
<keyword evidence="7" id="KW-1185">Reference proteome</keyword>
<evidence type="ECO:0000313" key="6">
    <source>
        <dbReference type="EMBL" id="CAG2190704.1"/>
    </source>
</evidence>
<evidence type="ECO:0000256" key="2">
    <source>
        <dbReference type="ARBA" id="ARBA00022525"/>
    </source>
</evidence>
<dbReference type="Proteomes" id="UP000683360">
    <property type="component" value="Unassembled WGS sequence"/>
</dbReference>
<protein>
    <submittedName>
        <fullName evidence="6">Uncharacterized protein</fullName>
    </submittedName>
</protein>
<dbReference type="InterPro" id="IPR036383">
    <property type="entry name" value="TSP1_rpt_sf"/>
</dbReference>
<keyword evidence="3" id="KW-0732">Signal</keyword>
<evidence type="ECO:0000313" key="7">
    <source>
        <dbReference type="Proteomes" id="UP000683360"/>
    </source>
</evidence>
<dbReference type="Pfam" id="PF00090">
    <property type="entry name" value="TSP_1"/>
    <property type="match status" value="3"/>
</dbReference>
<reference evidence="6" key="1">
    <citation type="submission" date="2021-03" db="EMBL/GenBank/DDBJ databases">
        <authorList>
            <person name="Bekaert M."/>
        </authorList>
    </citation>
    <scope>NUCLEOTIDE SEQUENCE</scope>
</reference>
<evidence type="ECO:0000256" key="5">
    <source>
        <dbReference type="ARBA" id="ARBA00023157"/>
    </source>
</evidence>
<evidence type="ECO:0000256" key="3">
    <source>
        <dbReference type="ARBA" id="ARBA00022729"/>
    </source>
</evidence>
<dbReference type="SUPFAM" id="SSF82895">
    <property type="entry name" value="TSP-1 type 1 repeat"/>
    <property type="match status" value="3"/>
</dbReference>
<dbReference type="InterPro" id="IPR052065">
    <property type="entry name" value="Compl_asym_regulator"/>
</dbReference>
<gene>
    <name evidence="6" type="ORF">MEDL_5979</name>
</gene>
<evidence type="ECO:0000256" key="1">
    <source>
        <dbReference type="ARBA" id="ARBA00004613"/>
    </source>
</evidence>
<evidence type="ECO:0000256" key="4">
    <source>
        <dbReference type="ARBA" id="ARBA00022737"/>
    </source>
</evidence>
<comment type="subcellular location">
    <subcellularLocation>
        <location evidence="1">Secreted</location>
    </subcellularLocation>
</comment>
<dbReference type="InterPro" id="IPR000884">
    <property type="entry name" value="TSP1_rpt"/>
</dbReference>
<dbReference type="PANTHER" id="PTHR22906">
    <property type="entry name" value="PROPERDIN"/>
    <property type="match status" value="1"/>
</dbReference>
<dbReference type="SMART" id="SM00209">
    <property type="entry name" value="TSP1"/>
    <property type="match status" value="3"/>
</dbReference>
<dbReference type="PANTHER" id="PTHR22906:SF43">
    <property type="entry name" value="PROPERDIN"/>
    <property type="match status" value="1"/>
</dbReference>
<sequence length="596" mass="67222">MSNELVFRIILHVGGNPLQVIPFGDTYMVSSNCTEGMLDCPLMNQQFSSPSNVQKGSWTQWSLCTKSCNIGTQTRCRYNNVLQKTEYEEQYCNTQYCPGEDLSCNTTTDCPIGLLRLISKMECENNVCRCALGDGHNKYNCFGEVGNCVIREKSQIALGYAPSESYLFFKSCTTNDNSRYELHVISTYSGDPRVFEITIRPRGPVIKPIVLVLMSESIIWKINTPVGLYKVFYEGRDHSNRTVVKVVKNSSSKCSFEATKRSDIAYNIWKITSTMRHSLAANRQLHLHHSPSNQSQLHLQGSIESSSPLVYLQWRRSLCEVYDVSAFSCVLVTNDASRWGSWRSCTKTCGIGTQIRQRLNSTGDVYESETQYCNTQPCAAQKGTCAILKNPPTSIGYKDPSVKYSLSYDNDLYSCTTNDNPKYEVHVVSLPRVFSVEIHEFEILIVPRGPVVKPIILVLTFSGSYFNSHLVWKIETPVGINKVLYGGSSTVENKSSSKCDFRVFQKLDLEHRYGVLPHGYTYKLSSNCTEGMLDCPLMNPQPTAISSGVQTDSWTQWSSCTKTCDIGTQSRCRYNNTNQNIEYEEQYCNTQYCPGI</sequence>
<dbReference type="OrthoDB" id="5986449at2759"/>
<dbReference type="Gene3D" id="2.20.100.10">
    <property type="entry name" value="Thrombospondin type-1 (TSP1) repeat"/>
    <property type="match status" value="3"/>
</dbReference>
<dbReference type="EMBL" id="CAJPWZ010000339">
    <property type="protein sequence ID" value="CAG2190704.1"/>
    <property type="molecule type" value="Genomic_DNA"/>
</dbReference>
<keyword evidence="4" id="KW-0677">Repeat</keyword>
<dbReference type="AlphaFoldDB" id="A0A8S3Q5L3"/>
<keyword evidence="5" id="KW-1015">Disulfide bond</keyword>
<dbReference type="PROSITE" id="PS50092">
    <property type="entry name" value="TSP1"/>
    <property type="match status" value="3"/>
</dbReference>
<name>A0A8S3Q5L3_MYTED</name>
<organism evidence="6 7">
    <name type="scientific">Mytilus edulis</name>
    <name type="common">Blue mussel</name>
    <dbReference type="NCBI Taxonomy" id="6550"/>
    <lineage>
        <taxon>Eukaryota</taxon>
        <taxon>Metazoa</taxon>
        <taxon>Spiralia</taxon>
        <taxon>Lophotrochozoa</taxon>
        <taxon>Mollusca</taxon>
        <taxon>Bivalvia</taxon>
        <taxon>Autobranchia</taxon>
        <taxon>Pteriomorphia</taxon>
        <taxon>Mytilida</taxon>
        <taxon>Mytiloidea</taxon>
        <taxon>Mytilidae</taxon>
        <taxon>Mytilinae</taxon>
        <taxon>Mytilus</taxon>
    </lineage>
</organism>
<comment type="caution">
    <text evidence="6">The sequence shown here is derived from an EMBL/GenBank/DDBJ whole genome shotgun (WGS) entry which is preliminary data.</text>
</comment>
<accession>A0A8S3Q5L3</accession>